<organism evidence="3 4">
    <name type="scientific">Xanthomonas citri pv. phaseoli var. fuscans</name>
    <dbReference type="NCBI Taxonomy" id="473423"/>
    <lineage>
        <taxon>Bacteria</taxon>
        <taxon>Pseudomonadati</taxon>
        <taxon>Pseudomonadota</taxon>
        <taxon>Gammaproteobacteria</taxon>
        <taxon>Lysobacterales</taxon>
        <taxon>Lysobacteraceae</taxon>
        <taxon>Xanthomonas</taxon>
    </lineage>
</organism>
<dbReference type="Pfam" id="PF04233">
    <property type="entry name" value="Phage_Mu_F"/>
    <property type="match status" value="1"/>
</dbReference>
<proteinExistence type="predicted"/>
<dbReference type="AlphaFoldDB" id="A0AB33F5A4"/>
<sequence length="218" mass="24628">MHGTTQMAEISGSFRTFPEARDYFQRKLNMPTWSWDELWQAQHAKAFTVAGATKDALLEDLRQAVTAAINDGETIADFRARFTEIVARHGWVGWTGSETAARTAWRTSIIYHTNLRTSYQAGRWETLKGFPYLKYVHNTVANPREQHRRWNGLIIATDDPWWRAHYPPNGWGCRCTATGVSAARLRALGKTQPDTVPADTPGDPPPEWAYNVGEAAQP</sequence>
<feature type="region of interest" description="Disordered" evidence="1">
    <location>
        <begin position="190"/>
        <end position="218"/>
    </location>
</feature>
<evidence type="ECO:0000313" key="4">
    <source>
        <dbReference type="Proteomes" id="UP000230560"/>
    </source>
</evidence>
<feature type="domain" description="Phage head morphogenesis" evidence="2">
    <location>
        <begin position="60"/>
        <end position="177"/>
    </location>
</feature>
<reference evidence="3 4" key="1">
    <citation type="journal article" date="2017" name="BMC Genomics">
        <title>Xanthomonas adaptation to common bean is associated with horizontal transfers of genes encoding TAL effectors.</title>
        <authorList>
            <person name="Ruh M."/>
            <person name="Briand M."/>
            <person name="Bonneau S."/>
            <person name="Jacques M.A."/>
            <person name="Chen N.W.G."/>
        </authorList>
    </citation>
    <scope>NUCLEOTIDE SEQUENCE [LARGE SCALE GENOMIC DNA]</scope>
    <source>
        <strain evidence="3 4">CFBP6991</strain>
    </source>
</reference>
<gene>
    <name evidence="3" type="ORF">XcfCFBP6991P_04555</name>
</gene>
<accession>A0AB33F5A4</accession>
<name>A0AB33F5A4_XANCI</name>
<evidence type="ECO:0000313" key="3">
    <source>
        <dbReference type="EMBL" id="ATS83322.1"/>
    </source>
</evidence>
<dbReference type="Proteomes" id="UP000230560">
    <property type="component" value="Chromosome"/>
</dbReference>
<evidence type="ECO:0000259" key="2">
    <source>
        <dbReference type="Pfam" id="PF04233"/>
    </source>
</evidence>
<evidence type="ECO:0000256" key="1">
    <source>
        <dbReference type="SAM" id="MobiDB-lite"/>
    </source>
</evidence>
<dbReference type="InterPro" id="IPR006528">
    <property type="entry name" value="Phage_head_morphogenesis_dom"/>
</dbReference>
<dbReference type="EMBL" id="CP021015">
    <property type="protein sequence ID" value="ATS83322.1"/>
    <property type="molecule type" value="Genomic_DNA"/>
</dbReference>
<protein>
    <recommendedName>
        <fullName evidence="2">Phage head morphogenesis domain-containing protein</fullName>
    </recommendedName>
</protein>